<dbReference type="KEGG" id="nhu:H0264_35595"/>
<reference evidence="2 3" key="1">
    <citation type="submission" date="2020-07" db="EMBL/GenBank/DDBJ databases">
        <authorList>
            <person name="Zhuang K."/>
            <person name="Ran Y."/>
        </authorList>
    </citation>
    <scope>NUCLEOTIDE SEQUENCE [LARGE SCALE GENOMIC DNA]</scope>
    <source>
        <strain evidence="2 3">WCH-YHL-001</strain>
    </source>
</reference>
<protein>
    <submittedName>
        <fullName evidence="2">Uncharacterized protein</fullName>
    </submittedName>
</protein>
<evidence type="ECO:0000313" key="2">
    <source>
        <dbReference type="EMBL" id="QLY30390.1"/>
    </source>
</evidence>
<proteinExistence type="predicted"/>
<dbReference type="Proteomes" id="UP000515512">
    <property type="component" value="Chromosome"/>
</dbReference>
<evidence type="ECO:0000313" key="3">
    <source>
        <dbReference type="Proteomes" id="UP000515512"/>
    </source>
</evidence>
<feature type="region of interest" description="Disordered" evidence="1">
    <location>
        <begin position="1"/>
        <end position="23"/>
    </location>
</feature>
<dbReference type="EMBL" id="CP059399">
    <property type="protein sequence ID" value="QLY30390.1"/>
    <property type="molecule type" value="Genomic_DNA"/>
</dbReference>
<evidence type="ECO:0000256" key="1">
    <source>
        <dbReference type="SAM" id="MobiDB-lite"/>
    </source>
</evidence>
<dbReference type="RefSeq" id="WP_181581588.1">
    <property type="nucleotide sequence ID" value="NZ_CP059399.1"/>
</dbReference>
<keyword evidence="3" id="KW-1185">Reference proteome</keyword>
<organism evidence="2 3">
    <name type="scientific">Nocardia huaxiensis</name>
    <dbReference type="NCBI Taxonomy" id="2755382"/>
    <lineage>
        <taxon>Bacteria</taxon>
        <taxon>Bacillati</taxon>
        <taxon>Actinomycetota</taxon>
        <taxon>Actinomycetes</taxon>
        <taxon>Mycobacteriales</taxon>
        <taxon>Nocardiaceae</taxon>
        <taxon>Nocardia</taxon>
    </lineage>
</organism>
<accession>A0A7D6VIK6</accession>
<sequence>MSSSKRRYRKSSERRIYIRSERHDPPDTFLLARALLDLAAEMADAAAKPSKSQAVPVEETSKGKSQKGIRP</sequence>
<feature type="compositionally biased region" description="Basic and acidic residues" evidence="1">
    <location>
        <begin position="10"/>
        <end position="23"/>
    </location>
</feature>
<gene>
    <name evidence="2" type="ORF">H0264_35595</name>
</gene>
<dbReference type="AlphaFoldDB" id="A0A7D6VIK6"/>
<feature type="region of interest" description="Disordered" evidence="1">
    <location>
        <begin position="43"/>
        <end position="71"/>
    </location>
</feature>
<name>A0A7D6VIK6_9NOCA</name>